<dbReference type="PROSITE" id="PS50893">
    <property type="entry name" value="ABC_TRANSPORTER_2"/>
    <property type="match status" value="1"/>
</dbReference>
<keyword evidence="7 9" id="KW-1133">Transmembrane helix</keyword>
<evidence type="ECO:0000256" key="4">
    <source>
        <dbReference type="ARBA" id="ARBA00022692"/>
    </source>
</evidence>
<feature type="domain" description="ABC transmembrane type-1" evidence="11">
    <location>
        <begin position="22"/>
        <end position="308"/>
    </location>
</feature>
<comment type="caution">
    <text evidence="12">The sequence shown here is derived from an EMBL/GenBank/DDBJ whole genome shotgun (WGS) entry which is preliminary data.</text>
</comment>
<dbReference type="PROSITE" id="PS50929">
    <property type="entry name" value="ABC_TM1F"/>
    <property type="match status" value="1"/>
</dbReference>
<evidence type="ECO:0000256" key="2">
    <source>
        <dbReference type="ARBA" id="ARBA00022448"/>
    </source>
</evidence>
<dbReference type="EMBL" id="BSNX01000056">
    <property type="protein sequence ID" value="GLQ74486.1"/>
    <property type="molecule type" value="Genomic_DNA"/>
</dbReference>
<proteinExistence type="predicted"/>
<feature type="transmembrane region" description="Helical" evidence="9">
    <location>
        <begin position="142"/>
        <end position="159"/>
    </location>
</feature>
<dbReference type="GO" id="GO:0016887">
    <property type="term" value="F:ATP hydrolysis activity"/>
    <property type="evidence" value="ECO:0007669"/>
    <property type="project" value="InterPro"/>
</dbReference>
<keyword evidence="13" id="KW-1185">Reference proteome</keyword>
<dbReference type="SUPFAM" id="SSF52540">
    <property type="entry name" value="P-loop containing nucleoside triphosphate hydrolases"/>
    <property type="match status" value="1"/>
</dbReference>
<evidence type="ECO:0000256" key="6">
    <source>
        <dbReference type="ARBA" id="ARBA00022840"/>
    </source>
</evidence>
<evidence type="ECO:0000256" key="9">
    <source>
        <dbReference type="SAM" id="Phobius"/>
    </source>
</evidence>
<sequence length="592" mass="65170">MERETGMNHFKQVVLQKRFLLIAAAVLAAIYGILSIAPYLLMLEIIKPMTGSTRPVMDELRNQVASTAWVMVIAYFSFYLSAVTAHMAAYEILFRFRVLIANKMSSMSLGNLQKRTSGALKKLLVDDVEKLEVFIAHNIPDLVKAIVLPIVVLVFMFTVDYRLALASLAPFVLFLLWMMLAVMTKGTAEMTREFHQKVEKMDSVIVEYVRALNVMKLFGQEAKSFANYRDTVEDLTLFSSVSYRRVAPMYSALTSFISNSLLPIVTVGLLLYFENSVELPVLLLFFIVGMAYLKPVLGLSGFASSLSDTLECTKRISNLINQKDMHHALAPTQVPQDYSITYKDVHFDYKGDSDEEVNSALKGINLSIPAGKVTALVGPSGAGKSTCAELLARFHDASQGAIEIGGVNIQNIQYDDLMNIVSFVFQDNFLFADTIAANIDMGAGHSREEIERAAKLAQAHEFIQSLPSGYDTQYGQDGLRLSGGQAQRIQLARIILKDAPIFILDEATAFADALNESAIQKALSQIIPGKTVIVIAHRLSTIVNAAQIVVFDQGKTVAAGTHTSLLESSNLYASMWEAHQSAREFSLGGGQN</sequence>
<dbReference type="CDD" id="cd07346">
    <property type="entry name" value="ABC_6TM_exporters"/>
    <property type="match status" value="1"/>
</dbReference>
<evidence type="ECO:0000256" key="7">
    <source>
        <dbReference type="ARBA" id="ARBA00022989"/>
    </source>
</evidence>
<dbReference type="SUPFAM" id="SSF90123">
    <property type="entry name" value="ABC transporter transmembrane region"/>
    <property type="match status" value="1"/>
</dbReference>
<evidence type="ECO:0000256" key="3">
    <source>
        <dbReference type="ARBA" id="ARBA00022475"/>
    </source>
</evidence>
<organism evidence="12 13">
    <name type="scientific">Vibrio penaeicida</name>
    <dbReference type="NCBI Taxonomy" id="104609"/>
    <lineage>
        <taxon>Bacteria</taxon>
        <taxon>Pseudomonadati</taxon>
        <taxon>Pseudomonadota</taxon>
        <taxon>Gammaproteobacteria</taxon>
        <taxon>Vibrionales</taxon>
        <taxon>Vibrionaceae</taxon>
        <taxon>Vibrio</taxon>
    </lineage>
</organism>
<evidence type="ECO:0000256" key="8">
    <source>
        <dbReference type="ARBA" id="ARBA00023136"/>
    </source>
</evidence>
<dbReference type="FunFam" id="3.40.50.300:FF:000221">
    <property type="entry name" value="Multidrug ABC transporter ATP-binding protein"/>
    <property type="match status" value="1"/>
</dbReference>
<evidence type="ECO:0000256" key="5">
    <source>
        <dbReference type="ARBA" id="ARBA00022741"/>
    </source>
</evidence>
<dbReference type="InterPro" id="IPR011527">
    <property type="entry name" value="ABC1_TM_dom"/>
</dbReference>
<dbReference type="PROSITE" id="PS00211">
    <property type="entry name" value="ABC_TRANSPORTER_1"/>
    <property type="match status" value="1"/>
</dbReference>
<feature type="transmembrane region" description="Helical" evidence="9">
    <location>
        <begin position="165"/>
        <end position="183"/>
    </location>
</feature>
<dbReference type="PANTHER" id="PTHR43394">
    <property type="entry name" value="ATP-DEPENDENT PERMEASE MDL1, MITOCHONDRIAL"/>
    <property type="match status" value="1"/>
</dbReference>
<keyword evidence="2" id="KW-0813">Transport</keyword>
<evidence type="ECO:0000313" key="12">
    <source>
        <dbReference type="EMBL" id="GLQ74486.1"/>
    </source>
</evidence>
<comment type="subcellular location">
    <subcellularLocation>
        <location evidence="1">Cell membrane</location>
        <topology evidence="1">Multi-pass membrane protein</topology>
    </subcellularLocation>
</comment>
<dbReference type="InterPro" id="IPR003593">
    <property type="entry name" value="AAA+_ATPase"/>
</dbReference>
<keyword evidence="3" id="KW-1003">Cell membrane</keyword>
<feature type="transmembrane region" description="Helical" evidence="9">
    <location>
        <begin position="66"/>
        <end position="94"/>
    </location>
</feature>
<keyword evidence="6 12" id="KW-0067">ATP-binding</keyword>
<reference evidence="13" key="1">
    <citation type="journal article" date="2019" name="Int. J. Syst. Evol. Microbiol.">
        <title>The Global Catalogue of Microorganisms (GCM) 10K type strain sequencing project: providing services to taxonomists for standard genome sequencing and annotation.</title>
        <authorList>
            <consortium name="The Broad Institute Genomics Platform"/>
            <consortium name="The Broad Institute Genome Sequencing Center for Infectious Disease"/>
            <person name="Wu L."/>
            <person name="Ma J."/>
        </authorList>
    </citation>
    <scope>NUCLEOTIDE SEQUENCE [LARGE SCALE GENOMIC DNA]</scope>
    <source>
        <strain evidence="13">NBRC 15640</strain>
    </source>
</reference>
<dbReference type="SMART" id="SM00382">
    <property type="entry name" value="AAA"/>
    <property type="match status" value="1"/>
</dbReference>
<dbReference type="PANTHER" id="PTHR43394:SF1">
    <property type="entry name" value="ATP-BINDING CASSETTE SUB-FAMILY B MEMBER 10, MITOCHONDRIAL"/>
    <property type="match status" value="1"/>
</dbReference>
<evidence type="ECO:0000256" key="1">
    <source>
        <dbReference type="ARBA" id="ARBA00004651"/>
    </source>
</evidence>
<dbReference type="InterPro" id="IPR036640">
    <property type="entry name" value="ABC1_TM_sf"/>
</dbReference>
<dbReference type="InterPro" id="IPR039421">
    <property type="entry name" value="Type_1_exporter"/>
</dbReference>
<accession>A0AAV5NV09</accession>
<dbReference type="Proteomes" id="UP001156690">
    <property type="component" value="Unassembled WGS sequence"/>
</dbReference>
<name>A0AAV5NV09_9VIBR</name>
<dbReference type="GO" id="GO:0005886">
    <property type="term" value="C:plasma membrane"/>
    <property type="evidence" value="ECO:0007669"/>
    <property type="project" value="UniProtKB-SubCell"/>
</dbReference>
<protein>
    <submittedName>
        <fullName evidence="12">ABC transporter ATP-binding protein</fullName>
    </submittedName>
</protein>
<keyword evidence="4 9" id="KW-0812">Transmembrane</keyword>
<evidence type="ECO:0000259" key="11">
    <source>
        <dbReference type="PROSITE" id="PS50929"/>
    </source>
</evidence>
<keyword evidence="5" id="KW-0547">Nucleotide-binding</keyword>
<keyword evidence="8 9" id="KW-0472">Membrane</keyword>
<feature type="transmembrane region" description="Helical" evidence="9">
    <location>
        <begin position="250"/>
        <end position="273"/>
    </location>
</feature>
<dbReference type="Pfam" id="PF00664">
    <property type="entry name" value="ABC_membrane"/>
    <property type="match status" value="1"/>
</dbReference>
<feature type="transmembrane region" description="Helical" evidence="9">
    <location>
        <begin position="279"/>
        <end position="297"/>
    </location>
</feature>
<gene>
    <name evidence="12" type="ORF">GCM10007932_38470</name>
</gene>
<dbReference type="AlphaFoldDB" id="A0AAV5NV09"/>
<dbReference type="Gene3D" id="3.40.50.300">
    <property type="entry name" value="P-loop containing nucleotide triphosphate hydrolases"/>
    <property type="match status" value="1"/>
</dbReference>
<feature type="transmembrane region" description="Helical" evidence="9">
    <location>
        <begin position="20"/>
        <end position="46"/>
    </location>
</feature>
<dbReference type="GO" id="GO:0015421">
    <property type="term" value="F:ABC-type oligopeptide transporter activity"/>
    <property type="evidence" value="ECO:0007669"/>
    <property type="project" value="TreeGrafter"/>
</dbReference>
<dbReference type="GO" id="GO:0005524">
    <property type="term" value="F:ATP binding"/>
    <property type="evidence" value="ECO:0007669"/>
    <property type="project" value="UniProtKB-KW"/>
</dbReference>
<dbReference type="RefSeq" id="WP_185829941.1">
    <property type="nucleotide sequence ID" value="NZ_AP025144.1"/>
</dbReference>
<dbReference type="InterPro" id="IPR003439">
    <property type="entry name" value="ABC_transporter-like_ATP-bd"/>
</dbReference>
<evidence type="ECO:0000313" key="13">
    <source>
        <dbReference type="Proteomes" id="UP001156690"/>
    </source>
</evidence>
<dbReference type="InterPro" id="IPR017871">
    <property type="entry name" value="ABC_transporter-like_CS"/>
</dbReference>
<dbReference type="InterPro" id="IPR027417">
    <property type="entry name" value="P-loop_NTPase"/>
</dbReference>
<dbReference type="Gene3D" id="1.20.1560.10">
    <property type="entry name" value="ABC transporter type 1, transmembrane domain"/>
    <property type="match status" value="1"/>
</dbReference>
<dbReference type="Pfam" id="PF00005">
    <property type="entry name" value="ABC_tran"/>
    <property type="match status" value="1"/>
</dbReference>
<evidence type="ECO:0000259" key="10">
    <source>
        <dbReference type="PROSITE" id="PS50893"/>
    </source>
</evidence>
<feature type="domain" description="ABC transporter" evidence="10">
    <location>
        <begin position="340"/>
        <end position="578"/>
    </location>
</feature>